<dbReference type="Proteomes" id="UP001589854">
    <property type="component" value="Unassembled WGS sequence"/>
</dbReference>
<evidence type="ECO:0000256" key="4">
    <source>
        <dbReference type="ARBA" id="ARBA00012745"/>
    </source>
</evidence>
<evidence type="ECO:0000256" key="10">
    <source>
        <dbReference type="ARBA" id="ARBA00023098"/>
    </source>
</evidence>
<dbReference type="SUPFAM" id="SSF54211">
    <property type="entry name" value="Ribosomal protein S5 domain 2-like"/>
    <property type="match status" value="2"/>
</dbReference>
<sequence length="283" mass="31699">MQKSITHSVPCSGISITGQHKTTVTLFPAPPDTGIVFVRDDLPGKPQVECKTKYARTDSRWTSLVKNNIHIEHTEHILAAITGLGIDNIKIHMDSSHIPVVSQFSSASFVNALLQAEPVLQHIPKRYLTVTEPKWVFDSFTYQGERYDSILMALPNRQPMFTYLLEYPGNQLPTQLANYKHTTDLAFASELSEARSYIIDYEYDQVAKLIGSSIDQCLVFSNGTANKLRWDNEPARHKLVDLIGDLTTIGIPVQGHFIGIRTGHKTNIMMAKKLFEGFGGDVR</sequence>
<dbReference type="PANTHER" id="PTHR33694:SF1">
    <property type="entry name" value="UDP-3-O-ACYL-N-ACETYLGLUCOSAMINE DEACETYLASE 1, MITOCHONDRIAL-RELATED"/>
    <property type="match status" value="1"/>
</dbReference>
<dbReference type="EMBL" id="JBHLVO010000017">
    <property type="protein sequence ID" value="MFC0273157.1"/>
    <property type="molecule type" value="Genomic_DNA"/>
</dbReference>
<comment type="pathway">
    <text evidence="3">Glycolipid biosynthesis; lipid IV(A) biosynthesis; lipid IV(A) from (3R)-3-hydroxytetradecanoyl-[acyl-carrier-protein] and UDP-N-acetyl-alpha-D-glucosamine: step 2/6.</text>
</comment>
<dbReference type="GO" id="GO:0103117">
    <property type="term" value="F:UDP-3-O-acyl-N-acetylglucosamine deacetylase activity"/>
    <property type="evidence" value="ECO:0007669"/>
    <property type="project" value="UniProtKB-EC"/>
</dbReference>
<dbReference type="InterPro" id="IPR015870">
    <property type="entry name" value="UDP-acyl_N-AcGlcN_deAcase_N"/>
</dbReference>
<name>A0ABV6GHJ9_9BACI</name>
<evidence type="ECO:0000313" key="13">
    <source>
        <dbReference type="Proteomes" id="UP001589854"/>
    </source>
</evidence>
<proteinExistence type="predicted"/>
<gene>
    <name evidence="12" type="ORF">ACFFIX_17210</name>
</gene>
<dbReference type="PANTHER" id="PTHR33694">
    <property type="entry name" value="UDP-3-O-ACYL-N-ACETYLGLUCOSAMINE DEACETYLASE 1, MITOCHONDRIAL-RELATED"/>
    <property type="match status" value="1"/>
</dbReference>
<comment type="catalytic activity">
    <reaction evidence="11">
        <text>a UDP-3-O-[(3R)-3-hydroxyacyl]-N-acetyl-alpha-D-glucosamine + H2O = a UDP-3-O-[(3R)-3-hydroxyacyl]-alpha-D-glucosamine + acetate</text>
        <dbReference type="Rhea" id="RHEA:67816"/>
        <dbReference type="ChEBI" id="CHEBI:15377"/>
        <dbReference type="ChEBI" id="CHEBI:30089"/>
        <dbReference type="ChEBI" id="CHEBI:137740"/>
        <dbReference type="ChEBI" id="CHEBI:173225"/>
        <dbReference type="EC" id="3.5.1.108"/>
    </reaction>
</comment>
<keyword evidence="5" id="KW-0444">Lipid biosynthesis</keyword>
<comment type="cofactor">
    <cofactor evidence="1">
        <name>Zn(2+)</name>
        <dbReference type="ChEBI" id="CHEBI:29105"/>
    </cofactor>
</comment>
<accession>A0ABV6GHJ9</accession>
<dbReference type="InterPro" id="IPR004463">
    <property type="entry name" value="UDP-acyl_GlcNac_deAcase"/>
</dbReference>
<keyword evidence="8 12" id="KW-0378">Hydrolase</keyword>
<organism evidence="12 13">
    <name type="scientific">Metabacillus herbersteinensis</name>
    <dbReference type="NCBI Taxonomy" id="283816"/>
    <lineage>
        <taxon>Bacteria</taxon>
        <taxon>Bacillati</taxon>
        <taxon>Bacillota</taxon>
        <taxon>Bacilli</taxon>
        <taxon>Bacillales</taxon>
        <taxon>Bacillaceae</taxon>
        <taxon>Metabacillus</taxon>
    </lineage>
</organism>
<evidence type="ECO:0000256" key="11">
    <source>
        <dbReference type="ARBA" id="ARBA00024535"/>
    </source>
</evidence>
<reference evidence="12 13" key="1">
    <citation type="submission" date="2024-09" db="EMBL/GenBank/DDBJ databases">
        <authorList>
            <person name="Sun Q."/>
            <person name="Mori K."/>
        </authorList>
    </citation>
    <scope>NUCLEOTIDE SEQUENCE [LARGE SCALE GENOMIC DNA]</scope>
    <source>
        <strain evidence="12 13">CCM 7228</strain>
    </source>
</reference>
<dbReference type="RefSeq" id="WP_378936190.1">
    <property type="nucleotide sequence ID" value="NZ_JBHLVO010000017.1"/>
</dbReference>
<dbReference type="Pfam" id="PF03331">
    <property type="entry name" value="LpxC"/>
    <property type="match status" value="1"/>
</dbReference>
<evidence type="ECO:0000256" key="8">
    <source>
        <dbReference type="ARBA" id="ARBA00022801"/>
    </source>
</evidence>
<keyword evidence="13" id="KW-1185">Reference proteome</keyword>
<comment type="function">
    <text evidence="2">Catalyzes the hydrolysis of UDP-3-O-myristoyl-N-acetylglucosamine to form UDP-3-O-myristoylglucosamine and acetate, the committed step in lipid A biosynthesis.</text>
</comment>
<dbReference type="Gene3D" id="3.30.230.20">
    <property type="entry name" value="lpxc deacetylase, domain 1"/>
    <property type="match status" value="1"/>
</dbReference>
<evidence type="ECO:0000256" key="9">
    <source>
        <dbReference type="ARBA" id="ARBA00022833"/>
    </source>
</evidence>
<evidence type="ECO:0000256" key="7">
    <source>
        <dbReference type="ARBA" id="ARBA00022723"/>
    </source>
</evidence>
<protein>
    <recommendedName>
        <fullName evidence="4">UDP-3-O-acyl-N-acetylglucosamine deacetylase</fullName>
        <ecNumber evidence="4">3.5.1.108</ecNumber>
    </recommendedName>
</protein>
<evidence type="ECO:0000313" key="12">
    <source>
        <dbReference type="EMBL" id="MFC0273157.1"/>
    </source>
</evidence>
<keyword evidence="7" id="KW-0479">Metal-binding</keyword>
<evidence type="ECO:0000256" key="5">
    <source>
        <dbReference type="ARBA" id="ARBA00022516"/>
    </source>
</evidence>
<evidence type="ECO:0000256" key="3">
    <source>
        <dbReference type="ARBA" id="ARBA00005002"/>
    </source>
</evidence>
<comment type="caution">
    <text evidence="12">The sequence shown here is derived from an EMBL/GenBank/DDBJ whole genome shotgun (WGS) entry which is preliminary data.</text>
</comment>
<evidence type="ECO:0000256" key="2">
    <source>
        <dbReference type="ARBA" id="ARBA00002923"/>
    </source>
</evidence>
<keyword evidence="6" id="KW-0441">Lipid A biosynthesis</keyword>
<dbReference type="InterPro" id="IPR020568">
    <property type="entry name" value="Ribosomal_Su5_D2-typ_SF"/>
</dbReference>
<evidence type="ECO:0000256" key="1">
    <source>
        <dbReference type="ARBA" id="ARBA00001947"/>
    </source>
</evidence>
<dbReference type="InterPro" id="IPR011334">
    <property type="entry name" value="UDP-acyl_GlcNac_deAcase_C"/>
</dbReference>
<keyword evidence="10" id="KW-0443">Lipid metabolism</keyword>
<keyword evidence="9" id="KW-0862">Zinc</keyword>
<dbReference type="Gene3D" id="3.30.1700.10">
    <property type="entry name" value="lpxc deacetylase, domain 2"/>
    <property type="match status" value="1"/>
</dbReference>
<evidence type="ECO:0000256" key="6">
    <source>
        <dbReference type="ARBA" id="ARBA00022556"/>
    </source>
</evidence>
<dbReference type="EC" id="3.5.1.108" evidence="4"/>